<feature type="signal peptide" evidence="2">
    <location>
        <begin position="1"/>
        <end position="28"/>
    </location>
</feature>
<dbReference type="InterPro" id="IPR001119">
    <property type="entry name" value="SLH_dom"/>
</dbReference>
<feature type="domain" description="SLH" evidence="3">
    <location>
        <begin position="95"/>
        <end position="152"/>
    </location>
</feature>
<organism evidence="4 5">
    <name type="scientific">Paenibacillus psychroresistens</name>
    <dbReference type="NCBI Taxonomy" id="1778678"/>
    <lineage>
        <taxon>Bacteria</taxon>
        <taxon>Bacillati</taxon>
        <taxon>Bacillota</taxon>
        <taxon>Bacilli</taxon>
        <taxon>Bacillales</taxon>
        <taxon>Paenibacillaceae</taxon>
        <taxon>Paenibacillus</taxon>
    </lineage>
</organism>
<evidence type="ECO:0000259" key="3">
    <source>
        <dbReference type="PROSITE" id="PS51272"/>
    </source>
</evidence>
<name>A0A6B8RRD9_9BACL</name>
<evidence type="ECO:0000256" key="2">
    <source>
        <dbReference type="SAM" id="SignalP"/>
    </source>
</evidence>
<evidence type="ECO:0000256" key="1">
    <source>
        <dbReference type="SAM" id="MobiDB-lite"/>
    </source>
</evidence>
<dbReference type="KEGG" id="ppsc:EHS13_25225"/>
<dbReference type="InterPro" id="IPR051465">
    <property type="entry name" value="Cell_Envelope_Struct_Comp"/>
</dbReference>
<dbReference type="RefSeq" id="WP_155703050.1">
    <property type="nucleotide sequence ID" value="NZ_CP034235.1"/>
</dbReference>
<gene>
    <name evidence="4" type="ORF">EHS13_25225</name>
</gene>
<feature type="chain" id="PRO_5025568656" description="SLH domain-containing protein" evidence="2">
    <location>
        <begin position="29"/>
        <end position="1126"/>
    </location>
</feature>
<sequence>MKNKSVKKSVVFLVMLCLIFSSFGTVFGDATSANAKSDIKGHWAEAQIATWIDKGFIKGYEGGSFKPNNSISRAEFMALINRSFGFTEKDATVSFSDVASTNWAYVEAAIAVKAGYIEGYADGTIGASKLISRQEVAVIVDRLLGLTKAESPQASFTDSASIASWAKFAVDAAAAKEILKGYAQDNSFKPTKSITRAEAVVTLDRAIAAKATVYNTAGTKGPTTGIETINGNVVIEVPGVILQNLVINGDLLFAAGIGSGDATLNNVTVKGQTRVEGGGENSIHINNSIILTIIVDKKNGTVRIVAEGSTTVGEVTVQSPTTIQETGTTGTGFSKIVLSELLPADSTVTLKGTFDSLDIKSDQIEVNIPEGSVAEVTAETTSTGLKLNLGAEAKIINLILNAVAKILGTGTIDKVTVSLKAKDGTTFEKPATVTIYEGEGTAKPTPTSTPTPTTVPTPTTTPTSPPIDPEIILISAISVTSEGDLTQVANGQALQLSAAVTPANATNKTVTWSVVSGPGTIDTSGVLTATGIGTITVKAVAQDGSLIEGSKVITAIVAPAAIAAALLAINTAQKDAMKTTLETNAEVLGLTFNADYFNVDFIAKSRQISVTNYVYDSKAVTNGSYATSGQIQVAINNGIAYEKAKLALSTKFNSGSATIGDLGSIQTAYLDHGKYRGYVNDDDSVKDTAEAIFKTSFGTITSFLLANSAIQNTVLAIVNTSTHSVAINPYKINDVFAAISSEMITANAKAAALTAINTSLKENMKTTLEVNAEVLGLTFKADYFDADFIAKSRQTSVTNYVYDSKAVSNGSYATSVQIQDAIDHGIDYEKTKLALSTIFDSGSATSEDIETIQAAYLEHGEYRGYVNEDGSVKETADSIFKTSYGTITKFLLASHDIQVYVLYVVNGSTNDSYAINPYKINDVFARINIELTTSVLTAINDAANSVENMKAAIAANSALLNLPTALTDDYMDTDFIARNRQNSVAQYLIDWRIFAATGQTYSTETQIVDTFVNAVGFETAKLTFSTKAKAGSLDVAALVGMKAAYSASGIYFNEYNLLGEFINFGVYDTTFKTAIEALIGAIARPEVLDFINEKYNLDGADEAEPGDPNPYKINTIFSDIAGYFVP</sequence>
<dbReference type="OrthoDB" id="185675at2"/>
<dbReference type="PANTHER" id="PTHR43308">
    <property type="entry name" value="OUTER MEMBRANE PROTEIN ALPHA-RELATED"/>
    <property type="match status" value="1"/>
</dbReference>
<proteinExistence type="predicted"/>
<dbReference type="Pfam" id="PF02368">
    <property type="entry name" value="Big_2"/>
    <property type="match status" value="1"/>
</dbReference>
<accession>A0A6B8RRD9</accession>
<feature type="domain" description="SLH" evidence="3">
    <location>
        <begin position="153"/>
        <end position="217"/>
    </location>
</feature>
<dbReference type="SMART" id="SM00635">
    <property type="entry name" value="BID_2"/>
    <property type="match status" value="1"/>
</dbReference>
<dbReference type="Proteomes" id="UP000426246">
    <property type="component" value="Chromosome"/>
</dbReference>
<dbReference type="Gene3D" id="2.60.40.1080">
    <property type="match status" value="1"/>
</dbReference>
<dbReference type="EMBL" id="CP034235">
    <property type="protein sequence ID" value="QGQ97956.1"/>
    <property type="molecule type" value="Genomic_DNA"/>
</dbReference>
<feature type="region of interest" description="Disordered" evidence="1">
    <location>
        <begin position="438"/>
        <end position="466"/>
    </location>
</feature>
<evidence type="ECO:0000313" key="5">
    <source>
        <dbReference type="Proteomes" id="UP000426246"/>
    </source>
</evidence>
<dbReference type="InterPro" id="IPR008964">
    <property type="entry name" value="Invasin/intimin_cell_adhesion"/>
</dbReference>
<keyword evidence="5" id="KW-1185">Reference proteome</keyword>
<dbReference type="PROSITE" id="PS51272">
    <property type="entry name" value="SLH"/>
    <property type="match status" value="3"/>
</dbReference>
<protein>
    <recommendedName>
        <fullName evidence="3">SLH domain-containing protein</fullName>
    </recommendedName>
</protein>
<dbReference type="AlphaFoldDB" id="A0A6B8RRD9"/>
<feature type="domain" description="SLH" evidence="3">
    <location>
        <begin position="31"/>
        <end position="94"/>
    </location>
</feature>
<evidence type="ECO:0000313" key="4">
    <source>
        <dbReference type="EMBL" id="QGQ97956.1"/>
    </source>
</evidence>
<keyword evidence="2" id="KW-0732">Signal</keyword>
<reference evidence="5" key="1">
    <citation type="submission" date="2018-11" db="EMBL/GenBank/DDBJ databases">
        <title>Complete genome sequence of Paenibacillus sp. ML311-T8.</title>
        <authorList>
            <person name="Nam Y.-D."/>
            <person name="Kang J."/>
            <person name="Chung W.-H."/>
            <person name="Park Y.S."/>
        </authorList>
    </citation>
    <scope>NUCLEOTIDE SEQUENCE [LARGE SCALE GENOMIC DNA]</scope>
    <source>
        <strain evidence="5">ML311-T8</strain>
    </source>
</reference>
<dbReference type="Pfam" id="PF00395">
    <property type="entry name" value="SLH"/>
    <property type="match status" value="3"/>
</dbReference>
<dbReference type="InterPro" id="IPR003343">
    <property type="entry name" value="Big_2"/>
</dbReference>
<dbReference type="SUPFAM" id="SSF49373">
    <property type="entry name" value="Invasin/intimin cell-adhesion fragments"/>
    <property type="match status" value="1"/>
</dbReference>
<dbReference type="PANTHER" id="PTHR43308:SF5">
    <property type="entry name" value="S-LAYER PROTEIN _ PEPTIDOGLYCAN ENDO-BETA-N-ACETYLGLUCOSAMINIDASE"/>
    <property type="match status" value="1"/>
</dbReference>